<name>A0A162DET4_9BACI</name>
<dbReference type="OrthoDB" id="2473268at2"/>
<sequence>MTCPSNDELSQYVDELLSQSEHATIEKHLPHCHECRKVVTHYQKENQFIKQTLKEPVLPASFQTQLLDTLKPIQIKKKQARQKPMKLVLIAACFLLAVTSIPLTFQTAIGDWLENVFTSNGGIDPGLRVASEDGFIESVNKKSIDENLTFQIDDIIADQTRIAFSYQILDRKGQSLDPYVDLSDHRNDIVVKDEDNQTIPLSGYSWGYQDHFGLLEFSLPVTEKLKEKLTVELNIHYIHGREGNWTLNLPVDLSKSLAATEVIDLKEHQIHTNGIELSLSSARFSPSASELIYDTKISEEEMEATKKNIRELHKKFGISMFGAFPYVGNQIQYHIKNDQEQLVYQHNIFSNGYPTTVGHLYSFAEEIKDFGQERWMDTFIPQKDASLSFALTGIFKMEPANFSISFSPEELHNGPIEFEYEGNYMSIKEAQLNTNYHYQQFTLPAEENSIVIEIEGSKEEQSSELGHWVMTNEKGLASIPDNEGLFLDEQDKNGRQKMAFSLTSFDFEEMPEELTLHLVSVKRFYPLTEPWEIPIK</sequence>
<dbReference type="InterPro" id="IPR041916">
    <property type="entry name" value="Anti_sigma_zinc_sf"/>
</dbReference>
<gene>
    <name evidence="3" type="ORF">AZF04_07775</name>
</gene>
<reference evidence="3" key="1">
    <citation type="submission" date="2016-02" db="EMBL/GenBank/DDBJ databases">
        <title>Genome sequence of Bacillus trypoxylicola KCTC 13244(T).</title>
        <authorList>
            <person name="Jeong H."/>
            <person name="Park S.-H."/>
            <person name="Choi S.-K."/>
        </authorList>
    </citation>
    <scope>NUCLEOTIDE SEQUENCE [LARGE SCALE GENOMIC DNA]</scope>
    <source>
        <strain evidence="3">KCTC 13244</strain>
    </source>
</reference>
<keyword evidence="1" id="KW-0472">Membrane</keyword>
<dbReference type="Pfam" id="PF13786">
    <property type="entry name" value="DUF4179"/>
    <property type="match status" value="1"/>
</dbReference>
<dbReference type="RefSeq" id="WP_061949216.1">
    <property type="nucleotide sequence ID" value="NZ_LTAO01000023.1"/>
</dbReference>
<dbReference type="Proteomes" id="UP000075806">
    <property type="component" value="Unassembled WGS sequence"/>
</dbReference>
<dbReference type="AlphaFoldDB" id="A0A162DET4"/>
<evidence type="ECO:0000259" key="2">
    <source>
        <dbReference type="Pfam" id="PF13786"/>
    </source>
</evidence>
<protein>
    <recommendedName>
        <fullName evidence="2">DUF4179 domain-containing protein</fullName>
    </recommendedName>
</protein>
<comment type="caution">
    <text evidence="3">The sequence shown here is derived from an EMBL/GenBank/DDBJ whole genome shotgun (WGS) entry which is preliminary data.</text>
</comment>
<evidence type="ECO:0000313" key="4">
    <source>
        <dbReference type="Proteomes" id="UP000075806"/>
    </source>
</evidence>
<dbReference type="STRING" id="519424.AZF04_07775"/>
<feature type="transmembrane region" description="Helical" evidence="1">
    <location>
        <begin position="87"/>
        <end position="105"/>
    </location>
</feature>
<organism evidence="3 4">
    <name type="scientific">Alkalihalobacillus trypoxylicola</name>
    <dbReference type="NCBI Taxonomy" id="519424"/>
    <lineage>
        <taxon>Bacteria</taxon>
        <taxon>Bacillati</taxon>
        <taxon>Bacillota</taxon>
        <taxon>Bacilli</taxon>
        <taxon>Bacillales</taxon>
        <taxon>Bacillaceae</taxon>
        <taxon>Alkalihalobacillus</taxon>
    </lineage>
</organism>
<accession>A0A162DET4</accession>
<dbReference type="EMBL" id="LTAO01000023">
    <property type="protein sequence ID" value="KYG29414.1"/>
    <property type="molecule type" value="Genomic_DNA"/>
</dbReference>
<dbReference type="InterPro" id="IPR025436">
    <property type="entry name" value="DUF4179"/>
</dbReference>
<dbReference type="Gene3D" id="2.60.40.1630">
    <property type="entry name" value="bacillus anthracis domain"/>
    <property type="match status" value="1"/>
</dbReference>
<dbReference type="Gene3D" id="1.10.10.1320">
    <property type="entry name" value="Anti-sigma factor, zinc-finger domain"/>
    <property type="match status" value="1"/>
</dbReference>
<feature type="domain" description="DUF4179" evidence="2">
    <location>
        <begin position="81"/>
        <end position="168"/>
    </location>
</feature>
<keyword evidence="1" id="KW-1133">Transmembrane helix</keyword>
<evidence type="ECO:0000313" key="3">
    <source>
        <dbReference type="EMBL" id="KYG29414.1"/>
    </source>
</evidence>
<keyword evidence="4" id="KW-1185">Reference proteome</keyword>
<keyword evidence="1" id="KW-0812">Transmembrane</keyword>
<proteinExistence type="predicted"/>
<evidence type="ECO:0000256" key="1">
    <source>
        <dbReference type="SAM" id="Phobius"/>
    </source>
</evidence>